<evidence type="ECO:0000256" key="15">
    <source>
        <dbReference type="SAM" id="Phobius"/>
    </source>
</evidence>
<feature type="domain" description="HAMP" evidence="17">
    <location>
        <begin position="189"/>
        <end position="241"/>
    </location>
</feature>
<dbReference type="PANTHER" id="PTHR44936:SF5">
    <property type="entry name" value="SENSOR HISTIDINE KINASE ENVZ"/>
    <property type="match status" value="1"/>
</dbReference>
<keyword evidence="5" id="KW-0997">Cell inner membrane</keyword>
<keyword evidence="8 15" id="KW-0812">Transmembrane</keyword>
<keyword evidence="4" id="KW-1003">Cell membrane</keyword>
<dbReference type="CDD" id="cd00075">
    <property type="entry name" value="HATPase"/>
    <property type="match status" value="1"/>
</dbReference>
<dbReference type="PROSITE" id="PS50109">
    <property type="entry name" value="HIS_KIN"/>
    <property type="match status" value="1"/>
</dbReference>
<evidence type="ECO:0000259" key="16">
    <source>
        <dbReference type="PROSITE" id="PS50109"/>
    </source>
</evidence>
<dbReference type="EC" id="2.7.13.3" evidence="3"/>
<accession>A0ABX4DP59</accession>
<dbReference type="Pfam" id="PF00672">
    <property type="entry name" value="HAMP"/>
    <property type="match status" value="1"/>
</dbReference>
<dbReference type="GO" id="GO:0016301">
    <property type="term" value="F:kinase activity"/>
    <property type="evidence" value="ECO:0007669"/>
    <property type="project" value="UniProtKB-KW"/>
</dbReference>
<dbReference type="Pfam" id="PF00512">
    <property type="entry name" value="HisKA"/>
    <property type="match status" value="1"/>
</dbReference>
<keyword evidence="9" id="KW-0547">Nucleotide-binding</keyword>
<protein>
    <recommendedName>
        <fullName evidence="3">histidine kinase</fullName>
        <ecNumber evidence="3">2.7.13.3</ecNumber>
    </recommendedName>
</protein>
<keyword evidence="11" id="KW-0067">ATP-binding</keyword>
<dbReference type="InterPro" id="IPR036890">
    <property type="entry name" value="HATPase_C_sf"/>
</dbReference>
<keyword evidence="13" id="KW-0902">Two-component regulatory system</keyword>
<feature type="domain" description="Histidine kinase" evidence="16">
    <location>
        <begin position="249"/>
        <end position="448"/>
    </location>
</feature>
<evidence type="ECO:0000256" key="9">
    <source>
        <dbReference type="ARBA" id="ARBA00022741"/>
    </source>
</evidence>
<evidence type="ECO:0000256" key="4">
    <source>
        <dbReference type="ARBA" id="ARBA00022475"/>
    </source>
</evidence>
<dbReference type="SUPFAM" id="SSF47384">
    <property type="entry name" value="Homodimeric domain of signal transducing histidine kinase"/>
    <property type="match status" value="1"/>
</dbReference>
<organism evidence="18 19">
    <name type="scientific">Pseudomonas umsongensis</name>
    <dbReference type="NCBI Taxonomy" id="198618"/>
    <lineage>
        <taxon>Bacteria</taxon>
        <taxon>Pseudomonadati</taxon>
        <taxon>Pseudomonadota</taxon>
        <taxon>Gammaproteobacteria</taxon>
        <taxon>Pseudomonadales</taxon>
        <taxon>Pseudomonadaceae</taxon>
        <taxon>Pseudomonas</taxon>
    </lineage>
</organism>
<dbReference type="InterPro" id="IPR003661">
    <property type="entry name" value="HisK_dim/P_dom"/>
</dbReference>
<dbReference type="InterPro" id="IPR003660">
    <property type="entry name" value="HAMP_dom"/>
</dbReference>
<evidence type="ECO:0000256" key="1">
    <source>
        <dbReference type="ARBA" id="ARBA00000085"/>
    </source>
</evidence>
<comment type="subcellular location">
    <subcellularLocation>
        <location evidence="2">Cell inner membrane</location>
        <topology evidence="2">Multi-pass membrane protein</topology>
    </subcellularLocation>
</comment>
<dbReference type="EMBL" id="NIWU01000008">
    <property type="protein sequence ID" value="OXR28424.1"/>
    <property type="molecule type" value="Genomic_DNA"/>
</dbReference>
<proteinExistence type="predicted"/>
<evidence type="ECO:0000256" key="11">
    <source>
        <dbReference type="ARBA" id="ARBA00022840"/>
    </source>
</evidence>
<dbReference type="SMART" id="SM00387">
    <property type="entry name" value="HATPase_c"/>
    <property type="match status" value="1"/>
</dbReference>
<dbReference type="InterPro" id="IPR004358">
    <property type="entry name" value="Sig_transdc_His_kin-like_C"/>
</dbReference>
<dbReference type="SMART" id="SM00388">
    <property type="entry name" value="HisKA"/>
    <property type="match status" value="1"/>
</dbReference>
<sequence>MVPRLVPRIVPRDTLRSRIALTIVAAMLASLALNGLFVQLAGTWGRPPIERTGLLEQMAANVRVIEAAPVPLRSSLVSAASHPMLEVVWHERRADFHLPLGGMQVGHEHSPLQQLLGDVPRDIRVFNPGDWPDESPQAHYVALVELRDGSWLSFTPPERSWGLDSSVRIAIIIALGLVATLLVAWIATRQLASPLQRFASAARRFGDDLRAPPIKIEGPHEIRQATIAFNTMQAQIRHFLSERTQMLAAISHDLRAPLTRMRLRSEFMDDLEQQRKMVRDIEEMQTMINAALGFFRDESHGEHATAFDLSELLQTIVDDFRDQDIVVHFTGPAHLVYDGRPLGIKRVIVNLLENAVKYAHEPAIELRREGHMVCIEVSDDGPGIPESALEQVFDPFYRLETSRNRDTGGVGLGLSAARAIVREQGGELTLRNRTGAGLVARVELPGTRGAKANKR</sequence>
<keyword evidence="7" id="KW-0808">Transferase</keyword>
<evidence type="ECO:0000256" key="14">
    <source>
        <dbReference type="ARBA" id="ARBA00023136"/>
    </source>
</evidence>
<keyword evidence="19" id="KW-1185">Reference proteome</keyword>
<evidence type="ECO:0000256" key="2">
    <source>
        <dbReference type="ARBA" id="ARBA00004429"/>
    </source>
</evidence>
<evidence type="ECO:0000256" key="12">
    <source>
        <dbReference type="ARBA" id="ARBA00022989"/>
    </source>
</evidence>
<comment type="caution">
    <text evidence="18">The sequence shown here is derived from an EMBL/GenBank/DDBJ whole genome shotgun (WGS) entry which is preliminary data.</text>
</comment>
<dbReference type="PROSITE" id="PS50885">
    <property type="entry name" value="HAMP"/>
    <property type="match status" value="1"/>
</dbReference>
<keyword evidence="14 15" id="KW-0472">Membrane</keyword>
<dbReference type="Pfam" id="PF02518">
    <property type="entry name" value="HATPase_c"/>
    <property type="match status" value="1"/>
</dbReference>
<keyword evidence="10 18" id="KW-0418">Kinase</keyword>
<name>A0ABX4DP59_9PSED</name>
<evidence type="ECO:0000256" key="3">
    <source>
        <dbReference type="ARBA" id="ARBA00012438"/>
    </source>
</evidence>
<dbReference type="InterPro" id="IPR003594">
    <property type="entry name" value="HATPase_dom"/>
</dbReference>
<reference evidence="18 19" key="1">
    <citation type="submission" date="2017-06" db="EMBL/GenBank/DDBJ databases">
        <authorList>
            <person name="Furmanczyk E.M."/>
        </authorList>
    </citation>
    <scope>NUCLEOTIDE SEQUENCE [LARGE SCALE GENOMIC DNA]</scope>
    <source>
        <strain evidence="18 19">DSM 16611</strain>
    </source>
</reference>
<evidence type="ECO:0000256" key="6">
    <source>
        <dbReference type="ARBA" id="ARBA00022553"/>
    </source>
</evidence>
<dbReference type="InterPro" id="IPR050980">
    <property type="entry name" value="2C_sensor_his_kinase"/>
</dbReference>
<feature type="transmembrane region" description="Helical" evidence="15">
    <location>
        <begin position="20"/>
        <end position="41"/>
    </location>
</feature>
<dbReference type="Gene3D" id="1.10.287.130">
    <property type="match status" value="1"/>
</dbReference>
<gene>
    <name evidence="18" type="ORF">PSUM_27960</name>
</gene>
<evidence type="ECO:0000313" key="18">
    <source>
        <dbReference type="EMBL" id="OXR28424.1"/>
    </source>
</evidence>
<evidence type="ECO:0000256" key="7">
    <source>
        <dbReference type="ARBA" id="ARBA00022679"/>
    </source>
</evidence>
<evidence type="ECO:0000313" key="19">
    <source>
        <dbReference type="Proteomes" id="UP000215455"/>
    </source>
</evidence>
<dbReference type="CDD" id="cd06225">
    <property type="entry name" value="HAMP"/>
    <property type="match status" value="1"/>
</dbReference>
<dbReference type="InterPro" id="IPR036097">
    <property type="entry name" value="HisK_dim/P_sf"/>
</dbReference>
<dbReference type="Proteomes" id="UP000215455">
    <property type="component" value="Unassembled WGS sequence"/>
</dbReference>
<feature type="transmembrane region" description="Helical" evidence="15">
    <location>
        <begin position="167"/>
        <end position="187"/>
    </location>
</feature>
<evidence type="ECO:0000256" key="13">
    <source>
        <dbReference type="ARBA" id="ARBA00023012"/>
    </source>
</evidence>
<dbReference type="PRINTS" id="PR00344">
    <property type="entry name" value="BCTRLSENSOR"/>
</dbReference>
<dbReference type="CDD" id="cd00082">
    <property type="entry name" value="HisKA"/>
    <property type="match status" value="1"/>
</dbReference>
<dbReference type="SMART" id="SM00304">
    <property type="entry name" value="HAMP"/>
    <property type="match status" value="1"/>
</dbReference>
<dbReference type="InterPro" id="IPR005467">
    <property type="entry name" value="His_kinase_dom"/>
</dbReference>
<dbReference type="Gene3D" id="3.30.565.10">
    <property type="entry name" value="Histidine kinase-like ATPase, C-terminal domain"/>
    <property type="match status" value="1"/>
</dbReference>
<evidence type="ECO:0000256" key="10">
    <source>
        <dbReference type="ARBA" id="ARBA00022777"/>
    </source>
</evidence>
<evidence type="ECO:0000256" key="8">
    <source>
        <dbReference type="ARBA" id="ARBA00022692"/>
    </source>
</evidence>
<dbReference type="PANTHER" id="PTHR44936">
    <property type="entry name" value="SENSOR PROTEIN CREC"/>
    <property type="match status" value="1"/>
</dbReference>
<keyword evidence="6" id="KW-0597">Phosphoprotein</keyword>
<comment type="catalytic activity">
    <reaction evidence="1">
        <text>ATP + protein L-histidine = ADP + protein N-phospho-L-histidine.</text>
        <dbReference type="EC" id="2.7.13.3"/>
    </reaction>
</comment>
<dbReference type="SUPFAM" id="SSF55874">
    <property type="entry name" value="ATPase domain of HSP90 chaperone/DNA topoisomerase II/histidine kinase"/>
    <property type="match status" value="1"/>
</dbReference>
<keyword evidence="12 15" id="KW-1133">Transmembrane helix</keyword>
<evidence type="ECO:0000256" key="5">
    <source>
        <dbReference type="ARBA" id="ARBA00022519"/>
    </source>
</evidence>
<evidence type="ECO:0000259" key="17">
    <source>
        <dbReference type="PROSITE" id="PS50885"/>
    </source>
</evidence>